<dbReference type="Proteomes" id="UP000636709">
    <property type="component" value="Unassembled WGS sequence"/>
</dbReference>
<evidence type="ECO:0000313" key="2">
    <source>
        <dbReference type="EMBL" id="KAF8645971.1"/>
    </source>
</evidence>
<name>A0A835DUB1_9POAL</name>
<proteinExistence type="predicted"/>
<evidence type="ECO:0000313" key="3">
    <source>
        <dbReference type="Proteomes" id="UP000636709"/>
    </source>
</evidence>
<reference evidence="2" key="1">
    <citation type="submission" date="2020-07" db="EMBL/GenBank/DDBJ databases">
        <title>Genome sequence and genetic diversity analysis of an under-domesticated orphan crop, white fonio (Digitaria exilis).</title>
        <authorList>
            <person name="Bennetzen J.L."/>
            <person name="Chen S."/>
            <person name="Ma X."/>
            <person name="Wang X."/>
            <person name="Yssel A.E.J."/>
            <person name="Chaluvadi S.R."/>
            <person name="Johnson M."/>
            <person name="Gangashetty P."/>
            <person name="Hamidou F."/>
            <person name="Sanogo M.D."/>
            <person name="Zwaenepoel A."/>
            <person name="Wallace J."/>
            <person name="Van De Peer Y."/>
            <person name="Van Deynze A."/>
        </authorList>
    </citation>
    <scope>NUCLEOTIDE SEQUENCE</scope>
    <source>
        <tissue evidence="2">Leaves</tissue>
    </source>
</reference>
<sequence length="75" mass="8212">MTVMLKMLQNGPKKRVKVAKASPRPYKAPSQHKEVRTATAKKAPGATKKTKKEKSEESGSTAGNQWITRASRADC</sequence>
<keyword evidence="3" id="KW-1185">Reference proteome</keyword>
<evidence type="ECO:0000256" key="1">
    <source>
        <dbReference type="SAM" id="MobiDB-lite"/>
    </source>
</evidence>
<protein>
    <submittedName>
        <fullName evidence="2">Uncharacterized protein</fullName>
    </submittedName>
</protein>
<feature type="region of interest" description="Disordered" evidence="1">
    <location>
        <begin position="1"/>
        <end position="75"/>
    </location>
</feature>
<comment type="caution">
    <text evidence="2">The sequence shown here is derived from an EMBL/GenBank/DDBJ whole genome shotgun (WGS) entry which is preliminary data.</text>
</comment>
<dbReference type="EMBL" id="JACEFO010002928">
    <property type="protein sequence ID" value="KAF8645971.1"/>
    <property type="molecule type" value="Genomic_DNA"/>
</dbReference>
<gene>
    <name evidence="2" type="ORF">HU200_066064</name>
</gene>
<feature type="compositionally biased region" description="Low complexity" evidence="1">
    <location>
        <begin position="37"/>
        <end position="47"/>
    </location>
</feature>
<dbReference type="AlphaFoldDB" id="A0A835DUB1"/>
<organism evidence="2 3">
    <name type="scientific">Digitaria exilis</name>
    <dbReference type="NCBI Taxonomy" id="1010633"/>
    <lineage>
        <taxon>Eukaryota</taxon>
        <taxon>Viridiplantae</taxon>
        <taxon>Streptophyta</taxon>
        <taxon>Embryophyta</taxon>
        <taxon>Tracheophyta</taxon>
        <taxon>Spermatophyta</taxon>
        <taxon>Magnoliopsida</taxon>
        <taxon>Liliopsida</taxon>
        <taxon>Poales</taxon>
        <taxon>Poaceae</taxon>
        <taxon>PACMAD clade</taxon>
        <taxon>Panicoideae</taxon>
        <taxon>Panicodae</taxon>
        <taxon>Paniceae</taxon>
        <taxon>Anthephorinae</taxon>
        <taxon>Digitaria</taxon>
    </lineage>
</organism>
<accession>A0A835DUB1</accession>